<organism evidence="1 2">
    <name type="scientific">Ricinus communis</name>
    <name type="common">Castor bean</name>
    <dbReference type="NCBI Taxonomy" id="3988"/>
    <lineage>
        <taxon>Eukaryota</taxon>
        <taxon>Viridiplantae</taxon>
        <taxon>Streptophyta</taxon>
        <taxon>Embryophyta</taxon>
        <taxon>Tracheophyta</taxon>
        <taxon>Spermatophyta</taxon>
        <taxon>Magnoliopsida</taxon>
        <taxon>eudicotyledons</taxon>
        <taxon>Gunneridae</taxon>
        <taxon>Pentapetalae</taxon>
        <taxon>rosids</taxon>
        <taxon>fabids</taxon>
        <taxon>Malpighiales</taxon>
        <taxon>Euphorbiaceae</taxon>
        <taxon>Acalyphoideae</taxon>
        <taxon>Acalypheae</taxon>
        <taxon>Ricinus</taxon>
    </lineage>
</organism>
<accession>B9S1J6</accession>
<protein>
    <submittedName>
        <fullName evidence="1">Uncharacterized protein</fullName>
    </submittedName>
</protein>
<keyword evidence="2" id="KW-1185">Reference proteome</keyword>
<evidence type="ECO:0000313" key="1">
    <source>
        <dbReference type="EMBL" id="EEF42465.1"/>
    </source>
</evidence>
<reference evidence="2" key="1">
    <citation type="journal article" date="2010" name="Nat. Biotechnol.">
        <title>Draft genome sequence of the oilseed species Ricinus communis.</title>
        <authorList>
            <person name="Chan A.P."/>
            <person name="Crabtree J."/>
            <person name="Zhao Q."/>
            <person name="Lorenzi H."/>
            <person name="Orvis J."/>
            <person name="Puiu D."/>
            <person name="Melake-Berhan A."/>
            <person name="Jones K.M."/>
            <person name="Redman J."/>
            <person name="Chen G."/>
            <person name="Cahoon E.B."/>
            <person name="Gedil M."/>
            <person name="Stanke M."/>
            <person name="Haas B.J."/>
            <person name="Wortman J.R."/>
            <person name="Fraser-Liggett C.M."/>
            <person name="Ravel J."/>
            <person name="Rabinowicz P.D."/>
        </authorList>
    </citation>
    <scope>NUCLEOTIDE SEQUENCE [LARGE SCALE GENOMIC DNA]</scope>
    <source>
        <strain evidence="2">cv. Hale</strain>
    </source>
</reference>
<dbReference type="EMBL" id="EQ973844">
    <property type="protein sequence ID" value="EEF42465.1"/>
    <property type="molecule type" value="Genomic_DNA"/>
</dbReference>
<dbReference type="InParanoid" id="B9S1J6"/>
<sequence>MLEYVFPIPPVLENLKTLQIKFCDKAKRVFKRVTSQAKLPELTSVGAKLPALDVFYHNECPKLKDTKESLMSRMHASE</sequence>
<dbReference type="Proteomes" id="UP000008311">
    <property type="component" value="Unassembled WGS sequence"/>
</dbReference>
<gene>
    <name evidence="1" type="ORF">RCOM_0865560</name>
</gene>
<evidence type="ECO:0000313" key="2">
    <source>
        <dbReference type="Proteomes" id="UP000008311"/>
    </source>
</evidence>
<name>B9S1J6_RICCO</name>
<dbReference type="AlphaFoldDB" id="B9S1J6"/>
<proteinExistence type="predicted"/>